<dbReference type="InterPro" id="IPR023352">
    <property type="entry name" value="MAPEG-like_dom_sf"/>
</dbReference>
<name>A0A8J3CSX0_9PROT</name>
<evidence type="ECO:0000256" key="5">
    <source>
        <dbReference type="SAM" id="Phobius"/>
    </source>
</evidence>
<comment type="caution">
    <text evidence="6">The sequence shown here is derived from an EMBL/GenBank/DDBJ whole genome shotgun (WGS) entry which is preliminary data.</text>
</comment>
<dbReference type="SUPFAM" id="SSF161084">
    <property type="entry name" value="MAPEG domain-like"/>
    <property type="match status" value="1"/>
</dbReference>
<evidence type="ECO:0000313" key="6">
    <source>
        <dbReference type="EMBL" id="GHB02395.1"/>
    </source>
</evidence>
<keyword evidence="4 5" id="KW-0472">Membrane</keyword>
<dbReference type="RefSeq" id="WP_189499224.1">
    <property type="nucleotide sequence ID" value="NZ_BMZH01000014.1"/>
</dbReference>
<feature type="transmembrane region" description="Helical" evidence="5">
    <location>
        <begin position="6"/>
        <end position="26"/>
    </location>
</feature>
<dbReference type="GO" id="GO:0016020">
    <property type="term" value="C:membrane"/>
    <property type="evidence" value="ECO:0007669"/>
    <property type="project" value="UniProtKB-SubCell"/>
</dbReference>
<evidence type="ECO:0000256" key="2">
    <source>
        <dbReference type="ARBA" id="ARBA00022692"/>
    </source>
</evidence>
<protein>
    <submittedName>
        <fullName evidence="6">Membrane protein</fullName>
    </submittedName>
</protein>
<dbReference type="Gene3D" id="1.20.120.550">
    <property type="entry name" value="Membrane associated eicosanoid/glutathione metabolism-like domain"/>
    <property type="match status" value="1"/>
</dbReference>
<feature type="transmembrane region" description="Helical" evidence="5">
    <location>
        <begin position="119"/>
        <end position="138"/>
    </location>
</feature>
<evidence type="ECO:0000256" key="4">
    <source>
        <dbReference type="ARBA" id="ARBA00023136"/>
    </source>
</evidence>
<reference evidence="6" key="2">
    <citation type="submission" date="2020-09" db="EMBL/GenBank/DDBJ databases">
        <authorList>
            <person name="Sun Q."/>
            <person name="Kim S."/>
        </authorList>
    </citation>
    <scope>NUCLEOTIDE SEQUENCE</scope>
    <source>
        <strain evidence="6">KCTC 32513</strain>
    </source>
</reference>
<keyword evidence="2 5" id="KW-0812">Transmembrane</keyword>
<organism evidence="6 7">
    <name type="scientific">Algimonas arctica</name>
    <dbReference type="NCBI Taxonomy" id="1479486"/>
    <lineage>
        <taxon>Bacteria</taxon>
        <taxon>Pseudomonadati</taxon>
        <taxon>Pseudomonadota</taxon>
        <taxon>Alphaproteobacteria</taxon>
        <taxon>Maricaulales</taxon>
        <taxon>Robiginitomaculaceae</taxon>
        <taxon>Algimonas</taxon>
    </lineage>
</organism>
<keyword evidence="7" id="KW-1185">Reference proteome</keyword>
<sequence>MDTTGFLTPVIALIVWTLMVWIIMYARRIPAMQAAKIDPDTAKSPDGEWKSKLPMNVQAAAHNYNHLMEQPTIFYAFMFWALLSGVGSALIGLLAWVYVGLRVVHSVIQISAGPVMLRFSVFTLATLCLISMIVLALLT</sequence>
<reference evidence="6" key="1">
    <citation type="journal article" date="2014" name="Int. J. Syst. Evol. Microbiol.">
        <title>Complete genome sequence of Corynebacterium casei LMG S-19264T (=DSM 44701T), isolated from a smear-ripened cheese.</title>
        <authorList>
            <consortium name="US DOE Joint Genome Institute (JGI-PGF)"/>
            <person name="Walter F."/>
            <person name="Albersmeier A."/>
            <person name="Kalinowski J."/>
            <person name="Ruckert C."/>
        </authorList>
    </citation>
    <scope>NUCLEOTIDE SEQUENCE</scope>
    <source>
        <strain evidence="6">KCTC 32513</strain>
    </source>
</reference>
<dbReference type="Proteomes" id="UP000634004">
    <property type="component" value="Unassembled WGS sequence"/>
</dbReference>
<evidence type="ECO:0000256" key="1">
    <source>
        <dbReference type="ARBA" id="ARBA00004370"/>
    </source>
</evidence>
<evidence type="ECO:0000256" key="3">
    <source>
        <dbReference type="ARBA" id="ARBA00022989"/>
    </source>
</evidence>
<comment type="subcellular location">
    <subcellularLocation>
        <location evidence="1">Membrane</location>
    </subcellularLocation>
</comment>
<evidence type="ECO:0000313" key="7">
    <source>
        <dbReference type="Proteomes" id="UP000634004"/>
    </source>
</evidence>
<accession>A0A8J3CSX0</accession>
<proteinExistence type="predicted"/>
<feature type="transmembrane region" description="Helical" evidence="5">
    <location>
        <begin position="73"/>
        <end position="99"/>
    </location>
</feature>
<dbReference type="InterPro" id="IPR001129">
    <property type="entry name" value="Membr-assoc_MAPEG"/>
</dbReference>
<keyword evidence="3 5" id="KW-1133">Transmembrane helix</keyword>
<dbReference type="Pfam" id="PF01124">
    <property type="entry name" value="MAPEG"/>
    <property type="match status" value="1"/>
</dbReference>
<dbReference type="AlphaFoldDB" id="A0A8J3CSX0"/>
<gene>
    <name evidence="6" type="ORF">GCM10009069_26400</name>
</gene>
<dbReference type="EMBL" id="BMZH01000014">
    <property type="protein sequence ID" value="GHB02395.1"/>
    <property type="molecule type" value="Genomic_DNA"/>
</dbReference>